<accession>A0A4Z2DYV6</accession>
<dbReference type="EMBL" id="SRLO01026839">
    <property type="protein sequence ID" value="TNN21619.1"/>
    <property type="molecule type" value="Genomic_DNA"/>
</dbReference>
<protein>
    <submittedName>
        <fullName evidence="2">Uncharacterized protein</fullName>
    </submittedName>
</protein>
<evidence type="ECO:0000313" key="3">
    <source>
        <dbReference type="Proteomes" id="UP000314294"/>
    </source>
</evidence>
<gene>
    <name evidence="2" type="ORF">EYF80_068268</name>
</gene>
<proteinExistence type="predicted"/>
<dbReference type="Proteomes" id="UP000314294">
    <property type="component" value="Unassembled WGS sequence"/>
</dbReference>
<organism evidence="2 3">
    <name type="scientific">Liparis tanakae</name>
    <name type="common">Tanaka's snailfish</name>
    <dbReference type="NCBI Taxonomy" id="230148"/>
    <lineage>
        <taxon>Eukaryota</taxon>
        <taxon>Metazoa</taxon>
        <taxon>Chordata</taxon>
        <taxon>Craniata</taxon>
        <taxon>Vertebrata</taxon>
        <taxon>Euteleostomi</taxon>
        <taxon>Actinopterygii</taxon>
        <taxon>Neopterygii</taxon>
        <taxon>Teleostei</taxon>
        <taxon>Neoteleostei</taxon>
        <taxon>Acanthomorphata</taxon>
        <taxon>Eupercaria</taxon>
        <taxon>Perciformes</taxon>
        <taxon>Cottioidei</taxon>
        <taxon>Cottales</taxon>
        <taxon>Liparidae</taxon>
        <taxon>Liparis</taxon>
    </lineage>
</organism>
<evidence type="ECO:0000313" key="2">
    <source>
        <dbReference type="EMBL" id="TNN21619.1"/>
    </source>
</evidence>
<reference evidence="2 3" key="1">
    <citation type="submission" date="2019-03" db="EMBL/GenBank/DDBJ databases">
        <title>First draft genome of Liparis tanakae, snailfish: a comprehensive survey of snailfish specific genes.</title>
        <authorList>
            <person name="Kim W."/>
            <person name="Song I."/>
            <person name="Jeong J.-H."/>
            <person name="Kim D."/>
            <person name="Kim S."/>
            <person name="Ryu S."/>
            <person name="Song J.Y."/>
            <person name="Lee S.K."/>
        </authorList>
    </citation>
    <scope>NUCLEOTIDE SEQUENCE [LARGE SCALE GENOMIC DNA]</scope>
    <source>
        <tissue evidence="2">Muscle</tissue>
    </source>
</reference>
<keyword evidence="3" id="KW-1185">Reference proteome</keyword>
<name>A0A4Z2DYV6_9TELE</name>
<sequence length="74" mass="8303">MLANSTLNCRDRKSVNHVSPGTLIHAGMPDNTNLHRHEVDVYELEGSPHLPVHLQIRPVTPSSSDAVYRNHITR</sequence>
<feature type="region of interest" description="Disordered" evidence="1">
    <location>
        <begin position="1"/>
        <end position="31"/>
    </location>
</feature>
<dbReference type="AlphaFoldDB" id="A0A4Z2DYV6"/>
<comment type="caution">
    <text evidence="2">The sequence shown here is derived from an EMBL/GenBank/DDBJ whole genome shotgun (WGS) entry which is preliminary data.</text>
</comment>
<evidence type="ECO:0000256" key="1">
    <source>
        <dbReference type="SAM" id="MobiDB-lite"/>
    </source>
</evidence>